<dbReference type="Gene3D" id="3.80.10.10">
    <property type="entry name" value="Ribonuclease Inhibitor"/>
    <property type="match status" value="2"/>
</dbReference>
<dbReference type="SUPFAM" id="SSF52047">
    <property type="entry name" value="RNI-like"/>
    <property type="match status" value="1"/>
</dbReference>
<name>A0A5J4Z3Y8_PORPP</name>
<dbReference type="OrthoDB" id="10257471at2759"/>
<dbReference type="Proteomes" id="UP000324585">
    <property type="component" value="Unassembled WGS sequence"/>
</dbReference>
<proteinExistence type="predicted"/>
<dbReference type="InterPro" id="IPR032675">
    <property type="entry name" value="LRR_dom_sf"/>
</dbReference>
<feature type="region of interest" description="Disordered" evidence="1">
    <location>
        <begin position="172"/>
        <end position="192"/>
    </location>
</feature>
<dbReference type="InterPro" id="IPR006553">
    <property type="entry name" value="Leu-rich_rpt_Cys-con_subtyp"/>
</dbReference>
<dbReference type="InterPro" id="IPR001611">
    <property type="entry name" value="Leu-rich_rpt"/>
</dbReference>
<dbReference type="PANTHER" id="PTHR13318">
    <property type="entry name" value="PARTNER OF PAIRED, ISOFORM B-RELATED"/>
    <property type="match status" value="1"/>
</dbReference>
<dbReference type="OMA" id="GQIANSC"/>
<sequence length="321" mass="36403">MEPVAVASRAAPALDKLPADVLAKCVTLASDMDVMEIYRLAAVSQSFREVARSHAFPDVRDLEFSFPRMRQKLDVFRTEARTVLSQCSGVETLSFRRNEWLADDELLAYIGEHLPKLRSLDLARCRLVRGTGLRALRLVPLQHLSLSGCAPSAVEQIFERAWRTNRLLGTDSQEDSESMLQSTGENGEATPDVLRERRRQKQNRMLFPQLKSLNVSYMANVDDKYMAMLAKYALNLQHLSVRGCENVSMRGVHRLVRSVPTVESVDVSFCPQLDVQLLIETFRCQPVHSSCLIFPLDDWTPSGLCMFRSTHPNFEKLTFIL</sequence>
<dbReference type="GO" id="GO:0019005">
    <property type="term" value="C:SCF ubiquitin ligase complex"/>
    <property type="evidence" value="ECO:0007669"/>
    <property type="project" value="TreeGrafter"/>
</dbReference>
<reference evidence="3" key="1">
    <citation type="journal article" date="2019" name="Nat. Commun.">
        <title>Expansion of phycobilisome linker gene families in mesophilic red algae.</title>
        <authorList>
            <person name="Lee J."/>
            <person name="Kim D."/>
            <person name="Bhattacharya D."/>
            <person name="Yoon H.S."/>
        </authorList>
    </citation>
    <scope>NUCLEOTIDE SEQUENCE [LARGE SCALE GENOMIC DNA]</scope>
    <source>
        <strain evidence="3">CCMP 1328</strain>
    </source>
</reference>
<dbReference type="GO" id="GO:0031146">
    <property type="term" value="P:SCF-dependent proteasomal ubiquitin-dependent protein catabolic process"/>
    <property type="evidence" value="ECO:0007669"/>
    <property type="project" value="TreeGrafter"/>
</dbReference>
<dbReference type="PANTHER" id="PTHR13318:SF95">
    <property type="entry name" value="F-BOX PROTEIN YLR352W"/>
    <property type="match status" value="1"/>
</dbReference>
<dbReference type="SMART" id="SM00367">
    <property type="entry name" value="LRR_CC"/>
    <property type="match status" value="3"/>
</dbReference>
<protein>
    <submittedName>
        <fullName evidence="2">F-box/LRR-repeat protein 7</fullName>
    </submittedName>
</protein>
<organism evidence="2 3">
    <name type="scientific">Porphyridium purpureum</name>
    <name type="common">Red alga</name>
    <name type="synonym">Porphyridium cruentum</name>
    <dbReference type="NCBI Taxonomy" id="35688"/>
    <lineage>
        <taxon>Eukaryota</taxon>
        <taxon>Rhodophyta</taxon>
        <taxon>Bangiophyceae</taxon>
        <taxon>Porphyridiales</taxon>
        <taxon>Porphyridiaceae</taxon>
        <taxon>Porphyridium</taxon>
    </lineage>
</organism>
<comment type="caution">
    <text evidence="2">The sequence shown here is derived from an EMBL/GenBank/DDBJ whole genome shotgun (WGS) entry which is preliminary data.</text>
</comment>
<evidence type="ECO:0000256" key="1">
    <source>
        <dbReference type="SAM" id="MobiDB-lite"/>
    </source>
</evidence>
<evidence type="ECO:0000313" key="2">
    <source>
        <dbReference type="EMBL" id="KAA8498035.1"/>
    </source>
</evidence>
<dbReference type="Pfam" id="PF13516">
    <property type="entry name" value="LRR_6"/>
    <property type="match status" value="1"/>
</dbReference>
<accession>A0A5J4Z3Y8</accession>
<dbReference type="AlphaFoldDB" id="A0A5J4Z3Y8"/>
<keyword evidence="3" id="KW-1185">Reference proteome</keyword>
<evidence type="ECO:0000313" key="3">
    <source>
        <dbReference type="Proteomes" id="UP000324585"/>
    </source>
</evidence>
<gene>
    <name evidence="2" type="ORF">FVE85_5620</name>
</gene>
<dbReference type="EMBL" id="VRMN01000001">
    <property type="protein sequence ID" value="KAA8498035.1"/>
    <property type="molecule type" value="Genomic_DNA"/>
</dbReference>